<dbReference type="Pfam" id="PF00092">
    <property type="entry name" value="VWA"/>
    <property type="match status" value="1"/>
</dbReference>
<gene>
    <name evidence="2" type="ORF">PHYBOEH_000717</name>
</gene>
<dbReference type="PANTHER" id="PTHR22796:SF1">
    <property type="entry name" value="VWFA DOMAIN-CONTAINING PROTEIN"/>
    <property type="match status" value="1"/>
</dbReference>
<protein>
    <recommendedName>
        <fullName evidence="1">VWFA domain-containing protein</fullName>
    </recommendedName>
</protein>
<dbReference type="AlphaFoldDB" id="A0A8T1WYW9"/>
<evidence type="ECO:0000259" key="1">
    <source>
        <dbReference type="PROSITE" id="PS50234"/>
    </source>
</evidence>
<name>A0A8T1WYW9_9STRA</name>
<dbReference type="InterPro" id="IPR002035">
    <property type="entry name" value="VWF_A"/>
</dbReference>
<dbReference type="PROSITE" id="PS50234">
    <property type="entry name" value="VWFA"/>
    <property type="match status" value="1"/>
</dbReference>
<dbReference type="SMART" id="SM00327">
    <property type="entry name" value="VWA"/>
    <property type="match status" value="1"/>
</dbReference>
<comment type="caution">
    <text evidence="2">The sequence shown here is derived from an EMBL/GenBank/DDBJ whole genome shotgun (WGS) entry which is preliminary data.</text>
</comment>
<organism evidence="2 3">
    <name type="scientific">Phytophthora boehmeriae</name>
    <dbReference type="NCBI Taxonomy" id="109152"/>
    <lineage>
        <taxon>Eukaryota</taxon>
        <taxon>Sar</taxon>
        <taxon>Stramenopiles</taxon>
        <taxon>Oomycota</taxon>
        <taxon>Peronosporomycetes</taxon>
        <taxon>Peronosporales</taxon>
        <taxon>Peronosporaceae</taxon>
        <taxon>Phytophthora</taxon>
    </lineage>
</organism>
<evidence type="ECO:0000313" key="3">
    <source>
        <dbReference type="Proteomes" id="UP000693981"/>
    </source>
</evidence>
<feature type="domain" description="VWFA" evidence="1">
    <location>
        <begin position="817"/>
        <end position="991"/>
    </location>
</feature>
<dbReference type="EMBL" id="JAGDFL010000112">
    <property type="protein sequence ID" value="KAG7397438.1"/>
    <property type="molecule type" value="Genomic_DNA"/>
</dbReference>
<sequence>MLLVVLDFEGLGSFERSEQEDIFLSVLNASVSLFTVFRMESRFDKDIDGLFSRFQKGVQLIKNDTRLFRGLLYMSVKDVNMNDQQGVIDELVTKLDGIFEANRDQNFLTEMYSGKLEVNCSPPFGTVEYYQSMENDAAKTLRDIIAPSEDVVAGFSTGKAFLDCLRIVLAKISILDWTSMDKSTHNLLIADVEQRLPGILRTGCQVPRPLLAEAIIPSHLKEDVLEFGSREKLVITLKEVCQEYPYFAPKWTTLNEQVNLDNVRDDAFDVGFDVTDPQNKKFGTIQKTLVVQFQQFLALQNKVYGNSKLTADDHKSYDDYLTFVVCRRKTLSRFGCRAANTNALPVISDVCTQLRMRQILATTVLRIMLAVVSVNTLNVAMKITRLEFHRVLEVQAMKGNANARKGNTPVDNRVLLLAPNCDHNCSLLADHFGDHRCSVLMHVCGVACSASTCVATCLLDIQREHTVHKCAEMQCLQPCLMNGCKSNCGVKNHFHGQMIESCAFAKENGLHEAFDEDVDMPDNDSMTTVTHMCLGSHACAEVCSIDGICEQKVHLKKSSRTYNGARGTFEYVFQEMNGCKKQCAQILPCGSQDHGDLEHSCAPQGRENGTEDEEQRQEAIHYCAVRCPSCDYYCNKEFGHMGLHTTSHGNMRQTYFMAKSNDIDIEDRKYRVGERGTAEMCNLFCTKIGRGHTHYLPCDSRNGKNCTAVASKDRRRHCVDELYPPPDKGMDELLHVQFWATIGWEDPCTEEERALFAKCPFKCNAPEHEDEGKVPSHCVLDAWHQPELKPEMSGDGFAYVDGHKFECVHAVDTGKFHNIFVLDSSGSMSGQPWQNLLCACNEFVLNRHQDGGANDLVSYITFDHRSYIRCEAQPLGDTLQMVLPYSGGGTRFTEGLRAANEVLSRNKFEEFQVVLIFFSDGRPCDIELAMTIAKHTRLSYAKYDVKSFVVGFGRMDLAVLKRVAVEMGGEYRQVLDTDALKTELQRISAILCNSEASLALANPTTGPGYLERGQSKRARI</sequence>
<reference evidence="2" key="1">
    <citation type="submission" date="2021-02" db="EMBL/GenBank/DDBJ databases">
        <authorList>
            <person name="Palmer J.M."/>
        </authorList>
    </citation>
    <scope>NUCLEOTIDE SEQUENCE</scope>
    <source>
        <strain evidence="2">SCRP23</strain>
    </source>
</reference>
<dbReference type="CDD" id="cd00198">
    <property type="entry name" value="vWFA"/>
    <property type="match status" value="1"/>
</dbReference>
<accession>A0A8T1WYW9</accession>
<dbReference type="PANTHER" id="PTHR22796">
    <property type="entry name" value="URG4-RELATED"/>
    <property type="match status" value="1"/>
</dbReference>
<keyword evidence="3" id="KW-1185">Reference proteome</keyword>
<proteinExistence type="predicted"/>
<evidence type="ECO:0000313" key="2">
    <source>
        <dbReference type="EMBL" id="KAG7397438.1"/>
    </source>
</evidence>
<dbReference type="Proteomes" id="UP000693981">
    <property type="component" value="Unassembled WGS sequence"/>
</dbReference>
<dbReference type="OrthoDB" id="2343366at2759"/>